<accession>A0A3R7IWB8</accession>
<evidence type="ECO:0000256" key="5">
    <source>
        <dbReference type="PROSITE-ProRule" id="PRU01026"/>
    </source>
</evidence>
<evidence type="ECO:0000259" key="7">
    <source>
        <dbReference type="SMART" id="SM00650"/>
    </source>
</evidence>
<dbReference type="Proteomes" id="UP000028058">
    <property type="component" value="Unassembled WGS sequence"/>
</dbReference>
<dbReference type="InterPro" id="IPR029063">
    <property type="entry name" value="SAM-dependent_MTases_sf"/>
</dbReference>
<comment type="similarity">
    <text evidence="5">Belongs to the class I-like SAM-binding methyltransferase superfamily. rRNA adenine N(6)-methyltransferase family.</text>
</comment>
<dbReference type="GO" id="GO:0003723">
    <property type="term" value="F:RNA binding"/>
    <property type="evidence" value="ECO:0007669"/>
    <property type="project" value="UniProtKB-UniRule"/>
</dbReference>
<evidence type="ECO:0000313" key="8">
    <source>
        <dbReference type="EMBL" id="RKM89893.1"/>
    </source>
</evidence>
<dbReference type="Gene3D" id="1.10.8.100">
    <property type="entry name" value="Ribosomal RNA adenine dimethylase-like, domain 2"/>
    <property type="match status" value="1"/>
</dbReference>
<dbReference type="Pfam" id="PF00398">
    <property type="entry name" value="RrnaAD"/>
    <property type="match status" value="1"/>
</dbReference>
<feature type="binding site" evidence="5">
    <location>
        <position position="65"/>
    </location>
    <ligand>
        <name>S-adenosyl-L-methionine</name>
        <dbReference type="ChEBI" id="CHEBI:59789"/>
    </ligand>
</feature>
<protein>
    <submittedName>
        <fullName evidence="8">23S rRNA (Adenine(2058)-N(6))-methyltransferase Erm(N)</fullName>
    </submittedName>
</protein>
<feature type="binding site" evidence="5">
    <location>
        <position position="86"/>
    </location>
    <ligand>
        <name>S-adenosyl-L-methionine</name>
        <dbReference type="ChEBI" id="CHEBI:59789"/>
    </ligand>
</feature>
<keyword evidence="3 5" id="KW-0949">S-adenosyl-L-methionine</keyword>
<evidence type="ECO:0000256" key="2">
    <source>
        <dbReference type="ARBA" id="ARBA00022679"/>
    </source>
</evidence>
<name>A0A3R7IWB8_9ACTN</name>
<dbReference type="GO" id="GO:0005829">
    <property type="term" value="C:cytosol"/>
    <property type="evidence" value="ECO:0007669"/>
    <property type="project" value="TreeGrafter"/>
</dbReference>
<feature type="region of interest" description="Disordered" evidence="6">
    <location>
        <begin position="1"/>
        <end position="25"/>
    </location>
</feature>
<dbReference type="InterPro" id="IPR023165">
    <property type="entry name" value="rRNA_Ade_diMease-like_C"/>
</dbReference>
<evidence type="ECO:0000256" key="4">
    <source>
        <dbReference type="ARBA" id="ARBA00022884"/>
    </source>
</evidence>
<dbReference type="SUPFAM" id="SSF53335">
    <property type="entry name" value="S-adenosyl-L-methionine-dependent methyltransferases"/>
    <property type="match status" value="1"/>
</dbReference>
<dbReference type="NCBIfam" id="NF000499">
    <property type="entry name" value="Erm23S_rRNA_broad"/>
    <property type="match status" value="1"/>
</dbReference>
<evidence type="ECO:0000313" key="9">
    <source>
        <dbReference type="Proteomes" id="UP000028058"/>
    </source>
</evidence>
<organism evidence="8 9">
    <name type="scientific">Streptomyces xinghaiensis</name>
    <dbReference type="NCBI Taxonomy" id="1038928"/>
    <lineage>
        <taxon>Bacteria</taxon>
        <taxon>Bacillati</taxon>
        <taxon>Actinomycetota</taxon>
        <taxon>Actinomycetes</taxon>
        <taxon>Kitasatosporales</taxon>
        <taxon>Streptomycetaceae</taxon>
        <taxon>Streptomyces</taxon>
    </lineage>
</organism>
<feature type="binding site" evidence="5">
    <location>
        <position position="109"/>
    </location>
    <ligand>
        <name>S-adenosyl-L-methionine</name>
        <dbReference type="ChEBI" id="CHEBI:59789"/>
    </ligand>
</feature>
<dbReference type="GO" id="GO:0000179">
    <property type="term" value="F:rRNA (adenine-N6,N6-)-dimethyltransferase activity"/>
    <property type="evidence" value="ECO:0007669"/>
    <property type="project" value="UniProtKB-UniRule"/>
</dbReference>
<reference evidence="8 9" key="1">
    <citation type="journal article" date="2014" name="Genome Announc.">
        <title>Draft Genome Sequence of Streptomyces fradiae ATCC 19609, a Strain Highly Sensitive to Antibiotics.</title>
        <authorList>
            <person name="Bekker O.B."/>
            <person name="Klimina K.M."/>
            <person name="Vatlin A.A."/>
            <person name="Zakharevich N.V."/>
            <person name="Kasianov A.S."/>
            <person name="Danilenko V.N."/>
        </authorList>
    </citation>
    <scope>NUCLEOTIDE SEQUENCE [LARGE SCALE GENOMIC DNA]</scope>
    <source>
        <strain evidence="8 9">ATCC 19609</strain>
    </source>
</reference>
<dbReference type="OrthoDB" id="3616874at2"/>
<evidence type="ECO:0000256" key="3">
    <source>
        <dbReference type="ARBA" id="ARBA00022691"/>
    </source>
</evidence>
<dbReference type="InterPro" id="IPR001737">
    <property type="entry name" value="KsgA/Erm"/>
</dbReference>
<dbReference type="InterPro" id="IPR020598">
    <property type="entry name" value="rRNA_Ade_methylase_Trfase_N"/>
</dbReference>
<keyword evidence="1 5" id="KW-0489">Methyltransferase</keyword>
<keyword evidence="4 5" id="KW-0694">RNA-binding</keyword>
<feature type="domain" description="Ribosomal RNA adenine methylase transferase N-terminal" evidence="7">
    <location>
        <begin position="41"/>
        <end position="208"/>
    </location>
</feature>
<comment type="caution">
    <text evidence="5">Lacks conserved residue(s) required for the propagation of feature annotation.</text>
</comment>
<feature type="binding site" evidence="5">
    <location>
        <position position="34"/>
    </location>
    <ligand>
        <name>S-adenosyl-L-methionine</name>
        <dbReference type="ChEBI" id="CHEBI:59789"/>
    </ligand>
</feature>
<dbReference type="AlphaFoldDB" id="A0A3R7IWB8"/>
<dbReference type="SMART" id="SM00650">
    <property type="entry name" value="rADc"/>
    <property type="match status" value="1"/>
</dbReference>
<evidence type="ECO:0000256" key="1">
    <source>
        <dbReference type="ARBA" id="ARBA00022603"/>
    </source>
</evidence>
<keyword evidence="2 5" id="KW-0808">Transferase</keyword>
<dbReference type="Gene3D" id="3.40.50.150">
    <property type="entry name" value="Vaccinia Virus protein VP39"/>
    <property type="match status" value="1"/>
</dbReference>
<feature type="binding site" evidence="5">
    <location>
        <position position="125"/>
    </location>
    <ligand>
        <name>S-adenosyl-L-methionine</name>
        <dbReference type="ChEBI" id="CHEBI:59789"/>
    </ligand>
</feature>
<evidence type="ECO:0000256" key="6">
    <source>
        <dbReference type="SAM" id="MobiDB-lite"/>
    </source>
</evidence>
<dbReference type="PROSITE" id="PS51689">
    <property type="entry name" value="SAM_RNA_A_N6_MT"/>
    <property type="match status" value="1"/>
</dbReference>
<dbReference type="PANTHER" id="PTHR11727">
    <property type="entry name" value="DIMETHYLADENOSINE TRANSFERASE"/>
    <property type="match status" value="1"/>
</dbReference>
<proteinExistence type="inferred from homology"/>
<keyword evidence="9" id="KW-1185">Reference proteome</keyword>
<sequence>MPSRPRTDSPHRHEGPAGPARLDRDEARRVWGQNFFRSAGSARRFARQLTGAESAGNDSVTVEVGPGAGRITKELVRDGHPIVAVEVDPHWADRLAELELPNLTVVNDDFTTWPLPDGPLRFIGNLPFGTGTRMLRRCLALGPDRCREGVFLLQKQYTRKRTGAYGGNLFNAQWEPWYTFRRGLGFPRQEFAPVPGSDTETLLVRSRPRPLAPWSRHAAYQRFVEDVFNTSRLTIGEAARALDRRAGPGWLRGARVPPGLRVKDITAEQWADLFHACTPPPARRISPQRRR</sequence>
<dbReference type="EMBL" id="JNAD02000027">
    <property type="protein sequence ID" value="RKM89893.1"/>
    <property type="molecule type" value="Genomic_DNA"/>
</dbReference>
<dbReference type="CARD" id="ARO:3000592">
    <property type="molecule name" value="ErmN"/>
    <property type="mechanism identifier" value="ARO:0001001"/>
    <property type="mechanism name" value="antibiotic target alteration"/>
</dbReference>
<dbReference type="RefSeq" id="WP_050364506.1">
    <property type="nucleotide sequence ID" value="NZ_CP134822.1"/>
</dbReference>
<gene>
    <name evidence="8" type="ORF">SFRA_032590</name>
</gene>
<comment type="caution">
    <text evidence="8">The sequence shown here is derived from an EMBL/GenBank/DDBJ whole genome shotgun (WGS) entry which is preliminary data.</text>
</comment>
<dbReference type="PANTHER" id="PTHR11727:SF7">
    <property type="entry name" value="DIMETHYLADENOSINE TRANSFERASE-RELATED"/>
    <property type="match status" value="1"/>
</dbReference>